<evidence type="ECO:0000256" key="1">
    <source>
        <dbReference type="SAM" id="MobiDB-lite"/>
    </source>
</evidence>
<organism evidence="3 4">
    <name type="scientific">Agrococcus casei LMG 22410</name>
    <dbReference type="NCBI Taxonomy" id="1255656"/>
    <lineage>
        <taxon>Bacteria</taxon>
        <taxon>Bacillati</taxon>
        <taxon>Actinomycetota</taxon>
        <taxon>Actinomycetes</taxon>
        <taxon>Micrococcales</taxon>
        <taxon>Microbacteriaceae</taxon>
        <taxon>Agrococcus</taxon>
    </lineage>
</organism>
<evidence type="ECO:0000256" key="2">
    <source>
        <dbReference type="SAM" id="Phobius"/>
    </source>
</evidence>
<feature type="transmembrane region" description="Helical" evidence="2">
    <location>
        <begin position="64"/>
        <end position="82"/>
    </location>
</feature>
<sequence>MAAQKPTNNWLQFSHILLGLGAIALVWNIIQTTRTYFDSDAAGFDFGLFMQVFVYTGGSPIMMFMVWAPLVLLPAGLIVWLIGRSKPKDRYRDGTPVAGVEQGSGTTNHPGTEFSQGTGVHPANPNAFGTAESHTDRSNDEPR</sequence>
<keyword evidence="2" id="KW-0472">Membrane</keyword>
<dbReference type="GeneID" id="303173222"/>
<keyword evidence="2" id="KW-0812">Transmembrane</keyword>
<reference evidence="3 4" key="1">
    <citation type="submission" date="2017-02" db="EMBL/GenBank/DDBJ databases">
        <authorList>
            <person name="Peterson S.W."/>
        </authorList>
    </citation>
    <scope>NUCLEOTIDE SEQUENCE [LARGE SCALE GENOMIC DNA]</scope>
    <source>
        <strain evidence="3 4">LMG 22410</strain>
    </source>
</reference>
<name>A0A1R4G2R1_9MICO</name>
<evidence type="ECO:0000313" key="4">
    <source>
        <dbReference type="Proteomes" id="UP000195787"/>
    </source>
</evidence>
<dbReference type="AlphaFoldDB" id="A0A1R4G2R1"/>
<dbReference type="Proteomes" id="UP000195787">
    <property type="component" value="Unassembled WGS sequence"/>
</dbReference>
<keyword evidence="4" id="KW-1185">Reference proteome</keyword>
<feature type="compositionally biased region" description="Polar residues" evidence="1">
    <location>
        <begin position="103"/>
        <end position="118"/>
    </location>
</feature>
<feature type="compositionally biased region" description="Basic and acidic residues" evidence="1">
    <location>
        <begin position="133"/>
        <end position="143"/>
    </location>
</feature>
<feature type="region of interest" description="Disordered" evidence="1">
    <location>
        <begin position="87"/>
        <end position="143"/>
    </location>
</feature>
<keyword evidence="2" id="KW-1133">Transmembrane helix</keyword>
<dbReference type="RefSeq" id="WP_086992090.1">
    <property type="nucleotide sequence ID" value="NZ_FUHU01000036.1"/>
</dbReference>
<evidence type="ECO:0000313" key="3">
    <source>
        <dbReference type="EMBL" id="SJM62464.1"/>
    </source>
</evidence>
<proteinExistence type="predicted"/>
<gene>
    <name evidence="3" type="ORF">CZ674_08345</name>
</gene>
<accession>A0A1R4G2R1</accession>
<dbReference type="EMBL" id="FUHU01000036">
    <property type="protein sequence ID" value="SJM62464.1"/>
    <property type="molecule type" value="Genomic_DNA"/>
</dbReference>
<protein>
    <submittedName>
        <fullName evidence="3">Uncharacterized protein</fullName>
    </submittedName>
</protein>
<feature type="transmembrane region" description="Helical" evidence="2">
    <location>
        <begin position="12"/>
        <end position="30"/>
    </location>
</feature>